<dbReference type="InterPro" id="IPR017896">
    <property type="entry name" value="4Fe4S_Fe-S-bd"/>
</dbReference>
<dbReference type="Pfam" id="PF12800">
    <property type="entry name" value="Fer4_4"/>
    <property type="match status" value="1"/>
</dbReference>
<evidence type="ECO:0000256" key="3">
    <source>
        <dbReference type="ARBA" id="ARBA00023004"/>
    </source>
</evidence>
<dbReference type="PROSITE" id="PS00198">
    <property type="entry name" value="4FE4S_FER_1"/>
    <property type="match status" value="1"/>
</dbReference>
<feature type="domain" description="4Fe-4S ferredoxin-type" evidence="5">
    <location>
        <begin position="4"/>
        <end position="34"/>
    </location>
</feature>
<feature type="domain" description="4Fe-4S ferredoxin-type" evidence="5">
    <location>
        <begin position="50"/>
        <end position="81"/>
    </location>
</feature>
<evidence type="ECO:0000256" key="1">
    <source>
        <dbReference type="ARBA" id="ARBA00022485"/>
    </source>
</evidence>
<sequence>MTTHRMIVDLDRCIGCHSCTAACIQENEIDLGRFYTKVINVGPTGTYPNVEEYYLPVKCQHCETPTCVKVCPTGASYRREDGIVLVDHNKCIGCEYCIMACPYGVRSRNDRLGVIEKCTLCAHLVDDGKNPACVDICPGHARIFGDADDPASEVAQKLASAGDSLHRLADVGNTPGEAFLLANQTWRS</sequence>
<reference evidence="6 7" key="1">
    <citation type="submission" date="2022-01" db="EMBL/GenBank/DDBJ databases">
        <title>Novel bile acid biosynthetic pathways are enriched in the microbiome of centenarians.</title>
        <authorList>
            <person name="Sato Y."/>
            <person name="Atarashi K."/>
            <person name="Plichta R.D."/>
            <person name="Arai Y."/>
            <person name="Sasajima S."/>
            <person name="Kearney M.S."/>
            <person name="Suda W."/>
            <person name="Takeshita K."/>
            <person name="Sasaki T."/>
            <person name="Okamoto S."/>
            <person name="Skelly N.A."/>
            <person name="Okamura Y."/>
            <person name="Vlamakis H."/>
            <person name="Li Y."/>
            <person name="Tanoue T."/>
            <person name="Takei H."/>
            <person name="Nittono H."/>
            <person name="Narushima S."/>
            <person name="Irie J."/>
            <person name="Itoh H."/>
            <person name="Moriya K."/>
            <person name="Sugiura Y."/>
            <person name="Suematsu M."/>
            <person name="Moritoki N."/>
            <person name="Shibata S."/>
            <person name="Littman R.D."/>
            <person name="Fischbach A.M."/>
            <person name="Uwamino Y."/>
            <person name="Inoue T."/>
            <person name="Honda A."/>
            <person name="Hattori M."/>
            <person name="Murai T."/>
            <person name="Xavier J.R."/>
            <person name="Hirose N."/>
            <person name="Honda K."/>
        </authorList>
    </citation>
    <scope>NUCLEOTIDE SEQUENCE [LARGE SCALE GENOMIC DNA]</scope>
    <source>
        <strain evidence="6 7">CE91-St30</strain>
    </source>
</reference>
<keyword evidence="7" id="KW-1185">Reference proteome</keyword>
<dbReference type="Proteomes" id="UP001320544">
    <property type="component" value="Chromosome"/>
</dbReference>
<dbReference type="PANTHER" id="PTHR43177">
    <property type="entry name" value="PROTEIN NRFC"/>
    <property type="match status" value="1"/>
</dbReference>
<evidence type="ECO:0000256" key="4">
    <source>
        <dbReference type="ARBA" id="ARBA00023014"/>
    </source>
</evidence>
<dbReference type="PANTHER" id="PTHR43177:SF3">
    <property type="entry name" value="PROTEIN NRFC HOMOLOG"/>
    <property type="match status" value="1"/>
</dbReference>
<keyword evidence="2" id="KW-0479">Metal-binding</keyword>
<name>A0ABM7WN63_9ACTN</name>
<evidence type="ECO:0000259" key="5">
    <source>
        <dbReference type="PROSITE" id="PS51379"/>
    </source>
</evidence>
<dbReference type="RefSeq" id="WP_102380258.1">
    <property type="nucleotide sequence ID" value="NZ_AP025564.1"/>
</dbReference>
<dbReference type="InterPro" id="IPR017900">
    <property type="entry name" value="4Fe4S_Fe_S_CS"/>
</dbReference>
<evidence type="ECO:0000313" key="7">
    <source>
        <dbReference type="Proteomes" id="UP001320544"/>
    </source>
</evidence>
<dbReference type="SUPFAM" id="SSF54862">
    <property type="entry name" value="4Fe-4S ferredoxins"/>
    <property type="match status" value="1"/>
</dbReference>
<evidence type="ECO:0000313" key="6">
    <source>
        <dbReference type="EMBL" id="BDE97870.1"/>
    </source>
</evidence>
<proteinExistence type="predicted"/>
<keyword evidence="4" id="KW-0411">Iron-sulfur</keyword>
<protein>
    <submittedName>
        <fullName evidence="6">4Fe-4S ferredoxin</fullName>
    </submittedName>
</protein>
<feature type="domain" description="4Fe-4S ferredoxin-type" evidence="5">
    <location>
        <begin position="82"/>
        <end position="111"/>
    </location>
</feature>
<evidence type="ECO:0000256" key="2">
    <source>
        <dbReference type="ARBA" id="ARBA00022723"/>
    </source>
</evidence>
<dbReference type="CDD" id="cd10551">
    <property type="entry name" value="PsrB"/>
    <property type="match status" value="1"/>
</dbReference>
<dbReference type="Gene3D" id="3.30.70.20">
    <property type="match status" value="2"/>
</dbReference>
<dbReference type="EMBL" id="AP025564">
    <property type="protein sequence ID" value="BDE97870.1"/>
    <property type="molecule type" value="Genomic_DNA"/>
</dbReference>
<dbReference type="InterPro" id="IPR050954">
    <property type="entry name" value="ET_IronSulfur_Cluster-Binding"/>
</dbReference>
<keyword evidence="3" id="KW-0408">Iron</keyword>
<organism evidence="6 7">
    <name type="scientific">Raoultibacter timonensis</name>
    <dbReference type="NCBI Taxonomy" id="1907662"/>
    <lineage>
        <taxon>Bacteria</taxon>
        <taxon>Bacillati</taxon>
        <taxon>Actinomycetota</taxon>
        <taxon>Coriobacteriia</taxon>
        <taxon>Eggerthellales</taxon>
        <taxon>Eggerthellaceae</taxon>
        <taxon>Raoultibacter</taxon>
    </lineage>
</organism>
<dbReference type="Pfam" id="PF13247">
    <property type="entry name" value="Fer4_11"/>
    <property type="match status" value="1"/>
</dbReference>
<keyword evidence="1" id="KW-0004">4Fe-4S</keyword>
<dbReference type="PROSITE" id="PS51379">
    <property type="entry name" value="4FE4S_FER_2"/>
    <property type="match status" value="3"/>
</dbReference>
<gene>
    <name evidence="6" type="ORF">CE91St30_32030</name>
</gene>
<accession>A0ABM7WN63</accession>